<keyword evidence="3" id="KW-1185">Reference proteome</keyword>
<reference evidence="2 3" key="1">
    <citation type="submission" date="2021-06" db="EMBL/GenBank/DDBJ databases">
        <title>Caerostris extrusa draft genome.</title>
        <authorList>
            <person name="Kono N."/>
            <person name="Arakawa K."/>
        </authorList>
    </citation>
    <scope>NUCLEOTIDE SEQUENCE [LARGE SCALE GENOMIC DNA]</scope>
</reference>
<evidence type="ECO:0000256" key="1">
    <source>
        <dbReference type="SAM" id="MobiDB-lite"/>
    </source>
</evidence>
<dbReference type="AlphaFoldDB" id="A0AAV4XZ53"/>
<evidence type="ECO:0000313" key="3">
    <source>
        <dbReference type="Proteomes" id="UP001054945"/>
    </source>
</evidence>
<dbReference type="Proteomes" id="UP001054945">
    <property type="component" value="Unassembled WGS sequence"/>
</dbReference>
<organism evidence="2 3">
    <name type="scientific">Caerostris extrusa</name>
    <name type="common">Bark spider</name>
    <name type="synonym">Caerostris bankana</name>
    <dbReference type="NCBI Taxonomy" id="172846"/>
    <lineage>
        <taxon>Eukaryota</taxon>
        <taxon>Metazoa</taxon>
        <taxon>Ecdysozoa</taxon>
        <taxon>Arthropoda</taxon>
        <taxon>Chelicerata</taxon>
        <taxon>Arachnida</taxon>
        <taxon>Araneae</taxon>
        <taxon>Araneomorphae</taxon>
        <taxon>Entelegynae</taxon>
        <taxon>Araneoidea</taxon>
        <taxon>Araneidae</taxon>
        <taxon>Caerostris</taxon>
    </lineage>
</organism>
<sequence length="96" mass="10586">MYFLASFSIDKKKGLLSIPSFGTSTRVPTEKHPIASCKWIRPPTPKHQSLPSHTPPLQARAESPNPPTTQLDQSELNRTEKLTGACSVIELFSLSL</sequence>
<accession>A0AAV4XZ53</accession>
<protein>
    <submittedName>
        <fullName evidence="2">Uncharacterized protein</fullName>
    </submittedName>
</protein>
<name>A0AAV4XZ53_CAEEX</name>
<comment type="caution">
    <text evidence="2">The sequence shown here is derived from an EMBL/GenBank/DDBJ whole genome shotgun (WGS) entry which is preliminary data.</text>
</comment>
<feature type="region of interest" description="Disordered" evidence="1">
    <location>
        <begin position="37"/>
        <end position="72"/>
    </location>
</feature>
<evidence type="ECO:0000313" key="2">
    <source>
        <dbReference type="EMBL" id="GIY99485.1"/>
    </source>
</evidence>
<dbReference type="EMBL" id="BPLR01018423">
    <property type="protein sequence ID" value="GIY99485.1"/>
    <property type="molecule type" value="Genomic_DNA"/>
</dbReference>
<proteinExistence type="predicted"/>
<gene>
    <name evidence="2" type="ORF">CEXT_626071</name>
</gene>